<dbReference type="PANTHER" id="PTHR46018">
    <property type="entry name" value="ZINC PHOSPHODIESTERASE ELAC PROTEIN 1"/>
    <property type="match status" value="1"/>
</dbReference>
<evidence type="ECO:0000313" key="5">
    <source>
        <dbReference type="Proteomes" id="UP001310387"/>
    </source>
</evidence>
<dbReference type="InterPro" id="IPR044094">
    <property type="entry name" value="AtsA-like_MBL-fold"/>
</dbReference>
<keyword evidence="5" id="KW-1185">Reference proteome</keyword>
<reference evidence="4" key="1">
    <citation type="journal article" date="2024" name="Antonie Van Leeuwenhoek">
        <title>Isoptericola haloaureus sp. nov., a dimorphic actinobacterium isolated from mangrove sediments of southeast India, implicating biosaline agricultural significance through nitrogen fixation and salt tolerance genes.</title>
        <authorList>
            <person name="Prathaban M."/>
            <person name="Prathiviraj R."/>
            <person name="Ravichandran M."/>
            <person name="Natarajan S.D."/>
            <person name="Sobanaa M."/>
            <person name="Hari Krishna Kumar S."/>
            <person name="Chandrasekar V."/>
            <person name="Selvin J."/>
        </authorList>
    </citation>
    <scope>NUCLEOTIDE SEQUENCE</scope>
    <source>
        <strain evidence="4">MP1014</strain>
    </source>
</reference>
<gene>
    <name evidence="4" type="ORF">V5O49_08910</name>
</gene>
<dbReference type="Gene3D" id="3.60.15.10">
    <property type="entry name" value="Ribonuclease Z/Hydroxyacylglutathione hydrolase-like"/>
    <property type="match status" value="1"/>
</dbReference>
<dbReference type="CDD" id="cd07719">
    <property type="entry name" value="arylsulfatase_AtsA-like_MBL-fold"/>
    <property type="match status" value="1"/>
</dbReference>
<dbReference type="Proteomes" id="UP001310387">
    <property type="component" value="Unassembled WGS sequence"/>
</dbReference>
<reference evidence="4" key="2">
    <citation type="submission" date="2024-02" db="EMBL/GenBank/DDBJ databases">
        <authorList>
            <person name="Prathaban M."/>
            <person name="Mythili R."/>
            <person name="Sharmila Devi N."/>
            <person name="Sobanaa M."/>
            <person name="Prathiviraj R."/>
            <person name="Selvin J."/>
        </authorList>
    </citation>
    <scope>NUCLEOTIDE SEQUENCE</scope>
    <source>
        <strain evidence="4">MP1014</strain>
    </source>
</reference>
<name>A0ABU7Z6Y1_9MICO</name>
<evidence type="ECO:0000256" key="1">
    <source>
        <dbReference type="ARBA" id="ARBA00022759"/>
    </source>
</evidence>
<dbReference type="InterPro" id="IPR036866">
    <property type="entry name" value="RibonucZ/Hydroxyglut_hydro"/>
</dbReference>
<keyword evidence="1" id="KW-0255">Endonuclease</keyword>
<keyword evidence="2" id="KW-0378">Hydrolase</keyword>
<comment type="caution">
    <text evidence="4">The sequence shown here is derived from an EMBL/GenBank/DDBJ whole genome shotgun (WGS) entry which is preliminary data.</text>
</comment>
<protein>
    <submittedName>
        <fullName evidence="4">MBL fold metallo-hydrolase</fullName>
    </submittedName>
</protein>
<evidence type="ECO:0000256" key="2">
    <source>
        <dbReference type="ARBA" id="ARBA00022801"/>
    </source>
</evidence>
<evidence type="ECO:0000313" key="4">
    <source>
        <dbReference type="EMBL" id="MEG3615236.1"/>
    </source>
</evidence>
<dbReference type="RefSeq" id="WP_332901910.1">
    <property type="nucleotide sequence ID" value="NZ_JBAGLP010000117.1"/>
</dbReference>
<sequence length="312" mass="33382">MDAHRSGISSALVVDGAVYVVDLGRNATTQYHVAGLDFGSLASVFVTHLHADHVADYANLFLLGGHQRPVQGDTLPDSTPVYGPGPAGGLPPAFRGGDVPTTSPENPTPGLLSLTDSVMDGFAYHSNYFMRNSSIRETRSLADVHELAPPVTSSFEDVAPDMGAFVVHEDDRVRVSAVLVPHGNAYPCYAYRFDTDHGSVTFSGDTATSTNLERMARGSDVLVHEAINVEGWNGPESVRAHLVDGHVEVQEVGGVAQRSEVEHLVLSHLGDLAAEGDLDAQQWRRWASRGYDGRVTVGADLDVFTLGRPGRS</sequence>
<dbReference type="EMBL" id="JBAGLP010000117">
    <property type="protein sequence ID" value="MEG3615236.1"/>
    <property type="molecule type" value="Genomic_DNA"/>
</dbReference>
<dbReference type="SUPFAM" id="SSF56281">
    <property type="entry name" value="Metallo-hydrolase/oxidoreductase"/>
    <property type="match status" value="1"/>
</dbReference>
<organism evidence="4 5">
    <name type="scientific">Isoptericola haloaureus</name>
    <dbReference type="NCBI Taxonomy" id="1542902"/>
    <lineage>
        <taxon>Bacteria</taxon>
        <taxon>Bacillati</taxon>
        <taxon>Actinomycetota</taxon>
        <taxon>Actinomycetes</taxon>
        <taxon>Micrococcales</taxon>
        <taxon>Promicromonosporaceae</taxon>
        <taxon>Isoptericola</taxon>
    </lineage>
</organism>
<keyword evidence="1" id="KW-0540">Nuclease</keyword>
<feature type="region of interest" description="Disordered" evidence="3">
    <location>
        <begin position="86"/>
        <end position="107"/>
    </location>
</feature>
<evidence type="ECO:0000256" key="3">
    <source>
        <dbReference type="SAM" id="MobiDB-lite"/>
    </source>
</evidence>
<dbReference type="PANTHER" id="PTHR46018:SF2">
    <property type="entry name" value="ZINC PHOSPHODIESTERASE ELAC PROTEIN 1"/>
    <property type="match status" value="1"/>
</dbReference>
<accession>A0ABU7Z6Y1</accession>
<proteinExistence type="predicted"/>